<proteinExistence type="predicted"/>
<reference evidence="2" key="1">
    <citation type="submission" date="2022-01" db="EMBL/GenBank/DDBJ databases">
        <authorList>
            <person name="King R."/>
        </authorList>
    </citation>
    <scope>NUCLEOTIDE SEQUENCE</scope>
</reference>
<keyword evidence="1" id="KW-0472">Membrane</keyword>
<accession>A0A9P0E0N5</accession>
<feature type="transmembrane region" description="Helical" evidence="1">
    <location>
        <begin position="20"/>
        <end position="47"/>
    </location>
</feature>
<evidence type="ECO:0000313" key="3">
    <source>
        <dbReference type="Proteomes" id="UP001152798"/>
    </source>
</evidence>
<gene>
    <name evidence="2" type="ORF">NEZAVI_LOCUS1456</name>
</gene>
<dbReference type="EMBL" id="OV725077">
    <property type="protein sequence ID" value="CAH1390217.1"/>
    <property type="molecule type" value="Genomic_DNA"/>
</dbReference>
<dbReference type="Proteomes" id="UP001152798">
    <property type="component" value="Chromosome 1"/>
</dbReference>
<keyword evidence="3" id="KW-1185">Reference proteome</keyword>
<evidence type="ECO:0000313" key="2">
    <source>
        <dbReference type="EMBL" id="CAH1390217.1"/>
    </source>
</evidence>
<dbReference type="AlphaFoldDB" id="A0A9P0E0N5"/>
<keyword evidence="1" id="KW-1133">Transmembrane helix</keyword>
<dbReference type="Gene3D" id="1.20.1070.10">
    <property type="entry name" value="Rhodopsin 7-helix transmembrane proteins"/>
    <property type="match status" value="1"/>
</dbReference>
<evidence type="ECO:0000256" key="1">
    <source>
        <dbReference type="SAM" id="Phobius"/>
    </source>
</evidence>
<sequence length="67" mass="7263">MSSGSNVTGNISSPGDGSDYYTLTQIIIIAIVTAILSVTTVIGNIMVMISFKIDKQLQTISNYFLFR</sequence>
<dbReference type="SUPFAM" id="SSF81321">
    <property type="entry name" value="Family A G protein-coupled receptor-like"/>
    <property type="match status" value="1"/>
</dbReference>
<protein>
    <submittedName>
        <fullName evidence="2">Uncharacterized protein</fullName>
    </submittedName>
</protein>
<organism evidence="2 3">
    <name type="scientific">Nezara viridula</name>
    <name type="common">Southern green stink bug</name>
    <name type="synonym">Cimex viridulus</name>
    <dbReference type="NCBI Taxonomy" id="85310"/>
    <lineage>
        <taxon>Eukaryota</taxon>
        <taxon>Metazoa</taxon>
        <taxon>Ecdysozoa</taxon>
        <taxon>Arthropoda</taxon>
        <taxon>Hexapoda</taxon>
        <taxon>Insecta</taxon>
        <taxon>Pterygota</taxon>
        <taxon>Neoptera</taxon>
        <taxon>Paraneoptera</taxon>
        <taxon>Hemiptera</taxon>
        <taxon>Heteroptera</taxon>
        <taxon>Panheteroptera</taxon>
        <taxon>Pentatomomorpha</taxon>
        <taxon>Pentatomoidea</taxon>
        <taxon>Pentatomidae</taxon>
        <taxon>Pentatominae</taxon>
        <taxon>Nezara</taxon>
    </lineage>
</organism>
<keyword evidence="1" id="KW-0812">Transmembrane</keyword>
<name>A0A9P0E0N5_NEZVI</name>